<organism evidence="4">
    <name type="scientific">Graphocephala atropunctata</name>
    <dbReference type="NCBI Taxonomy" id="36148"/>
    <lineage>
        <taxon>Eukaryota</taxon>
        <taxon>Metazoa</taxon>
        <taxon>Ecdysozoa</taxon>
        <taxon>Arthropoda</taxon>
        <taxon>Hexapoda</taxon>
        <taxon>Insecta</taxon>
        <taxon>Pterygota</taxon>
        <taxon>Neoptera</taxon>
        <taxon>Paraneoptera</taxon>
        <taxon>Hemiptera</taxon>
        <taxon>Auchenorrhyncha</taxon>
        <taxon>Membracoidea</taxon>
        <taxon>Cicadellidae</taxon>
        <taxon>Cicadellinae</taxon>
        <taxon>Cicadellini</taxon>
        <taxon>Graphocephala</taxon>
    </lineage>
</organism>
<feature type="domain" description="Fcf2 pre-rRNA processing C-terminal" evidence="3">
    <location>
        <begin position="63"/>
        <end position="156"/>
    </location>
</feature>
<dbReference type="PANTHER" id="PTHR21686:SF12">
    <property type="entry name" value="DEOXYNUCLEOTIDYLTRANSFERASE TERMINAL-INTERACTING PROTEIN 2"/>
    <property type="match status" value="1"/>
</dbReference>
<comment type="subcellular location">
    <subcellularLocation>
        <location evidence="1">Nucleus</location>
        <location evidence="1">Nucleolus</location>
    </subcellularLocation>
</comment>
<evidence type="ECO:0000256" key="1">
    <source>
        <dbReference type="ARBA" id="ARBA00004604"/>
    </source>
</evidence>
<protein>
    <recommendedName>
        <fullName evidence="3">Fcf2 pre-rRNA processing C-terminal domain-containing protein</fullName>
    </recommendedName>
</protein>
<keyword evidence="2" id="KW-0539">Nucleus</keyword>
<dbReference type="AlphaFoldDB" id="A0A1B6LIY6"/>
<dbReference type="GO" id="GO:0006396">
    <property type="term" value="P:RNA processing"/>
    <property type="evidence" value="ECO:0007669"/>
    <property type="project" value="TreeGrafter"/>
</dbReference>
<dbReference type="EMBL" id="GEBQ01016423">
    <property type="protein sequence ID" value="JAT23554.1"/>
    <property type="molecule type" value="Transcribed_RNA"/>
</dbReference>
<dbReference type="PANTHER" id="PTHR21686">
    <property type="entry name" value="DEOXYNUCLEOTIDYLTRANSFERASE TERMINAL-INTERACTING PROTEIN 2"/>
    <property type="match status" value="1"/>
</dbReference>
<accession>A0A1B6LIY6</accession>
<dbReference type="GO" id="GO:0005730">
    <property type="term" value="C:nucleolus"/>
    <property type="evidence" value="ECO:0007669"/>
    <property type="project" value="UniProtKB-SubCell"/>
</dbReference>
<gene>
    <name evidence="4" type="ORF">g.3554</name>
</gene>
<evidence type="ECO:0000313" key="4">
    <source>
        <dbReference type="EMBL" id="JAT23554.1"/>
    </source>
</evidence>
<evidence type="ECO:0000256" key="2">
    <source>
        <dbReference type="ARBA" id="ARBA00023242"/>
    </source>
</evidence>
<dbReference type="Pfam" id="PF08698">
    <property type="entry name" value="Fcf2"/>
    <property type="match status" value="1"/>
</dbReference>
<proteinExistence type="predicted"/>
<dbReference type="InterPro" id="IPR014810">
    <property type="entry name" value="Fcf2_C"/>
</dbReference>
<sequence length="184" mass="21997">MAEDEKFNFTDIFDDLDKCGKTNDISELLKKSVIKPGFEQHQHIANFNKSNRKLKLERKMEREKTRGPQWFNLPATSITQEVENDLKIIQMRSVLDSKHFYKKNDLKVLPKYFEVGKVLDSPADYYHNRVPKKERKRTIVEELLADAEFQKKSKKKYKEIMLQRSKTHYKAHRIAKRLKKNKNK</sequence>
<dbReference type="InterPro" id="IPR039883">
    <property type="entry name" value="Fcf2/DNTTIP2"/>
</dbReference>
<dbReference type="GO" id="GO:0003723">
    <property type="term" value="F:RNA binding"/>
    <property type="evidence" value="ECO:0007669"/>
    <property type="project" value="TreeGrafter"/>
</dbReference>
<reference evidence="4" key="1">
    <citation type="submission" date="2015-11" db="EMBL/GenBank/DDBJ databases">
        <title>De novo transcriptome assembly of four potential Pierce s Disease insect vectors from Arizona vineyards.</title>
        <authorList>
            <person name="Tassone E.E."/>
        </authorList>
    </citation>
    <scope>NUCLEOTIDE SEQUENCE</scope>
</reference>
<name>A0A1B6LIY6_9HEMI</name>
<evidence type="ECO:0000259" key="3">
    <source>
        <dbReference type="Pfam" id="PF08698"/>
    </source>
</evidence>